<feature type="region of interest" description="Disordered" evidence="6">
    <location>
        <begin position="530"/>
        <end position="597"/>
    </location>
</feature>
<comment type="similarity">
    <text evidence="2">Belongs to the TMEM135 family.</text>
</comment>
<keyword evidence="4 7" id="KW-1133">Transmembrane helix</keyword>
<dbReference type="Proteomes" id="UP001314263">
    <property type="component" value="Unassembled WGS sequence"/>
</dbReference>
<evidence type="ECO:0000256" key="6">
    <source>
        <dbReference type="SAM" id="MobiDB-lite"/>
    </source>
</evidence>
<evidence type="ECO:0000313" key="9">
    <source>
        <dbReference type="EMBL" id="CAK0784870.1"/>
    </source>
</evidence>
<evidence type="ECO:0000256" key="4">
    <source>
        <dbReference type="ARBA" id="ARBA00022989"/>
    </source>
</evidence>
<evidence type="ECO:0000256" key="7">
    <source>
        <dbReference type="SAM" id="Phobius"/>
    </source>
</evidence>
<gene>
    <name evidence="9" type="ORF">CVIRNUC_008075</name>
</gene>
<evidence type="ECO:0000256" key="3">
    <source>
        <dbReference type="ARBA" id="ARBA00022692"/>
    </source>
</evidence>
<evidence type="ECO:0000259" key="8">
    <source>
        <dbReference type="Pfam" id="PF15982"/>
    </source>
</evidence>
<dbReference type="PANTHER" id="PTHR12459">
    <property type="entry name" value="TRANSMEMBRANE PROTEIN 135-RELATED"/>
    <property type="match status" value="1"/>
</dbReference>
<feature type="compositionally biased region" description="Polar residues" evidence="6">
    <location>
        <begin position="550"/>
        <end position="563"/>
    </location>
</feature>
<evidence type="ECO:0000256" key="2">
    <source>
        <dbReference type="ARBA" id="ARBA00008924"/>
    </source>
</evidence>
<evidence type="ECO:0000256" key="1">
    <source>
        <dbReference type="ARBA" id="ARBA00004127"/>
    </source>
</evidence>
<accession>A0AAV1IEL1</accession>
<evidence type="ECO:0000313" key="10">
    <source>
        <dbReference type="Proteomes" id="UP001314263"/>
    </source>
</evidence>
<sequence length="597" mass="65148">MRGAAIGFCLRGGLHLLKIIFSLISARRRVKRPQPISEALQDTLRYTGFLGAFAGVFVSVDEGLAAIFGAERTKRWRAFVAGALAGPAILLTGPKTKHHSLALYILLRGITLLVRCGNKPDAPPAVRKLLTATRMKHGDTALMCACTSQIGYSWICKPHTLPPTFVHFLNHHGGKELWFYKAARELSERSWRGDTPAPLESLKGTEYEHMVATHPCEWAHEGETCSYAAAKFFPGAYLRALPVYLPVYILPAILVHRKALLKTGGREIWAKVLKGALRSSAFLSMYCTLCWRGACVGFQATKSCSPPVIAASCWTGGLATLLEKKSRRMELAIYCLSRALESFALCLVDWGLVRRRDVPKRADVLMFSAAAAAIMHCYSDGRGRHRDVFRSKYLNVLDFVFGNTGLEQGAIMHVPSTKDLLAQVPVDKLVDAQAWRQRAHSVGGTLVVGLERLTDGSAEPPDTPRASLDSPGAITEFASGALDLEGGRYHHEALSHSLDGSSAAYTGASDEQGRGFTFGRLLNQPRMPLQLSRQQPGGSAPDWDAAPTPTFAQDASGSPGSSAHSRKVPGSPLEDIIEADEMRWAATRPEEHVQQRE</sequence>
<dbReference type="AlphaFoldDB" id="A0AAV1IEL1"/>
<comment type="caution">
    <text evidence="9">The sequence shown here is derived from an EMBL/GenBank/DDBJ whole genome shotgun (WGS) entry which is preliminary data.</text>
</comment>
<feature type="domain" description="Transmembrane protein 135 N-terminal" evidence="8">
    <location>
        <begin position="224"/>
        <end position="341"/>
    </location>
</feature>
<dbReference type="InterPro" id="IPR026749">
    <property type="entry name" value="Tmem135"/>
</dbReference>
<feature type="compositionally biased region" description="Basic and acidic residues" evidence="6">
    <location>
        <begin position="580"/>
        <end position="597"/>
    </location>
</feature>
<dbReference type="PANTHER" id="PTHR12459:SF15">
    <property type="entry name" value="TRANSMEMBRANE PROTEIN 135"/>
    <property type="match status" value="1"/>
</dbReference>
<name>A0AAV1IEL1_9CHLO</name>
<reference evidence="9 10" key="1">
    <citation type="submission" date="2023-10" db="EMBL/GenBank/DDBJ databases">
        <authorList>
            <person name="Maclean D."/>
            <person name="Macfadyen A."/>
        </authorList>
    </citation>
    <scope>NUCLEOTIDE SEQUENCE [LARGE SCALE GENOMIC DNA]</scope>
</reference>
<feature type="transmembrane region" description="Helical" evidence="7">
    <location>
        <begin position="6"/>
        <end position="26"/>
    </location>
</feature>
<proteinExistence type="inferred from homology"/>
<dbReference type="Pfam" id="PF15982">
    <property type="entry name" value="TMEM135_C_rich"/>
    <property type="match status" value="1"/>
</dbReference>
<keyword evidence="10" id="KW-1185">Reference proteome</keyword>
<keyword evidence="3 7" id="KW-0812">Transmembrane</keyword>
<dbReference type="EMBL" id="CAUYUE010000011">
    <property type="protein sequence ID" value="CAK0784870.1"/>
    <property type="molecule type" value="Genomic_DNA"/>
</dbReference>
<dbReference type="GO" id="GO:0012505">
    <property type="term" value="C:endomembrane system"/>
    <property type="evidence" value="ECO:0007669"/>
    <property type="project" value="UniProtKB-SubCell"/>
</dbReference>
<keyword evidence="5 7" id="KW-0472">Membrane</keyword>
<feature type="transmembrane region" description="Helical" evidence="7">
    <location>
        <begin position="46"/>
        <end position="70"/>
    </location>
</feature>
<protein>
    <recommendedName>
        <fullName evidence="8">Transmembrane protein 135 N-terminal domain-containing protein</fullName>
    </recommendedName>
</protein>
<evidence type="ECO:0000256" key="5">
    <source>
        <dbReference type="ARBA" id="ARBA00023136"/>
    </source>
</evidence>
<organism evidence="9 10">
    <name type="scientific">Coccomyxa viridis</name>
    <dbReference type="NCBI Taxonomy" id="1274662"/>
    <lineage>
        <taxon>Eukaryota</taxon>
        <taxon>Viridiplantae</taxon>
        <taxon>Chlorophyta</taxon>
        <taxon>core chlorophytes</taxon>
        <taxon>Trebouxiophyceae</taxon>
        <taxon>Trebouxiophyceae incertae sedis</taxon>
        <taxon>Coccomyxaceae</taxon>
        <taxon>Coccomyxa</taxon>
    </lineage>
</organism>
<comment type="subcellular location">
    <subcellularLocation>
        <location evidence="1">Endomembrane system</location>
        <topology evidence="1">Multi-pass membrane protein</topology>
    </subcellularLocation>
</comment>
<dbReference type="InterPro" id="IPR031926">
    <property type="entry name" value="TMEM135_N"/>
</dbReference>